<dbReference type="EMBL" id="JBHSTZ010000036">
    <property type="protein sequence ID" value="MFC6382094.1"/>
    <property type="molecule type" value="Genomic_DNA"/>
</dbReference>
<dbReference type="RefSeq" id="WP_201563086.1">
    <property type="nucleotide sequence ID" value="NZ_CAJGZK010000012.1"/>
</dbReference>
<feature type="chain" id="PRO_5045850358" evidence="3">
    <location>
        <begin position="36"/>
        <end position="606"/>
    </location>
</feature>
<dbReference type="SMART" id="SM00257">
    <property type="entry name" value="LysM"/>
    <property type="match status" value="1"/>
</dbReference>
<reference evidence="6" key="1">
    <citation type="journal article" date="2019" name="Int. J. Syst. Evol. Microbiol.">
        <title>The Global Catalogue of Microorganisms (GCM) 10K type strain sequencing project: providing services to taxonomists for standard genome sequencing and annotation.</title>
        <authorList>
            <consortium name="The Broad Institute Genomics Platform"/>
            <consortium name="The Broad Institute Genome Sequencing Center for Infectious Disease"/>
            <person name="Wu L."/>
            <person name="Ma J."/>
        </authorList>
    </citation>
    <scope>NUCLEOTIDE SEQUENCE [LARGE SCALE GENOMIC DNA]</scope>
    <source>
        <strain evidence="6">CCM 2050</strain>
    </source>
</reference>
<evidence type="ECO:0000313" key="5">
    <source>
        <dbReference type="EMBL" id="MFC6382094.1"/>
    </source>
</evidence>
<evidence type="ECO:0000256" key="2">
    <source>
        <dbReference type="SAM" id="MobiDB-lite"/>
    </source>
</evidence>
<evidence type="ECO:0000256" key="3">
    <source>
        <dbReference type="SAM" id="SignalP"/>
    </source>
</evidence>
<dbReference type="Pfam" id="PF25800">
    <property type="entry name" value="FimV_N"/>
    <property type="match status" value="1"/>
</dbReference>
<dbReference type="Proteomes" id="UP001596264">
    <property type="component" value="Unassembled WGS sequence"/>
</dbReference>
<sequence length="606" mass="64578">MSCHLSYRLTSIHRAVSMALLYSIGCVALVPSAQAATIGKTVVISAQHEPLVASIMVTDIENTDFSASLANAAIYQQMGLTPTDSMIVRFHPTSATSGQVFITTTKPMSKPFADVVLAINDGNQRNVIPKTLLMPLNDSLPIATSKNIVTGAKKPNLPVVSTTNAQPLTVRKGAPPPLLSSDSSKSTLKATSAERTVQSPNIRVPVIQTPSIQASSSQIPSAQATTISSGLPTAVATTTQSNITTYAPSRLKNGRLNNPIDRKNNSVMAGTNKDNDVGLTASSNSKPYATSETDKQFDILNIQITRQIQPKSKSDTDMMVAIPMAPKNPIPYEVALTSNNKAVVPNNGNSINSIVATTLLNSMQPNSNALQQAVTPKATVAAKNTSSQVLATSDKSASSEINYTVQRNDNLWVIAQQIAEKNNIDVQTVMKEIQTQNPDAFINKNANQLKADAQLSLPNYDALPPQQKLEAAISAQKPYRAANTPVAKKPIAPKPVSKSDTVQAADHTEKLATTKTQILPKAQFSVLAPGHEGSADGTKTKTGMATGNGLSSDVLSMLKSSRQSTASQAQQLSKTSGILDNYTRKLQLQNQKLAELQARLKKLRNQ</sequence>
<feature type="region of interest" description="Disordered" evidence="2">
    <location>
        <begin position="249"/>
        <end position="275"/>
    </location>
</feature>
<evidence type="ECO:0000313" key="6">
    <source>
        <dbReference type="Proteomes" id="UP001596264"/>
    </source>
</evidence>
<protein>
    <submittedName>
        <fullName evidence="5">FimV family protein</fullName>
    </submittedName>
</protein>
<name>A0ABW1W7Q8_9GAMM</name>
<feature type="signal peptide" evidence="3">
    <location>
        <begin position="1"/>
        <end position="35"/>
    </location>
</feature>
<dbReference type="InterPro" id="IPR057840">
    <property type="entry name" value="FimV_N"/>
</dbReference>
<keyword evidence="3" id="KW-0732">Signal</keyword>
<gene>
    <name evidence="5" type="ORF">ACFP58_11610</name>
</gene>
<dbReference type="CDD" id="cd00118">
    <property type="entry name" value="LysM"/>
    <property type="match status" value="1"/>
</dbReference>
<feature type="domain" description="LysM" evidence="4">
    <location>
        <begin position="401"/>
        <end position="457"/>
    </location>
</feature>
<evidence type="ECO:0000256" key="1">
    <source>
        <dbReference type="SAM" id="Coils"/>
    </source>
</evidence>
<feature type="compositionally biased region" description="Low complexity" evidence="2">
    <location>
        <begin position="179"/>
        <end position="193"/>
    </location>
</feature>
<proteinExistence type="predicted"/>
<feature type="coiled-coil region" evidence="1">
    <location>
        <begin position="579"/>
        <end position="606"/>
    </location>
</feature>
<dbReference type="InterPro" id="IPR018392">
    <property type="entry name" value="LysM"/>
</dbReference>
<keyword evidence="1" id="KW-0175">Coiled coil</keyword>
<organism evidence="5 6">
    <name type="scientific">Psychrobacter glacincola</name>
    <dbReference type="NCBI Taxonomy" id="56810"/>
    <lineage>
        <taxon>Bacteria</taxon>
        <taxon>Pseudomonadati</taxon>
        <taxon>Pseudomonadota</taxon>
        <taxon>Gammaproteobacteria</taxon>
        <taxon>Moraxellales</taxon>
        <taxon>Moraxellaceae</taxon>
        <taxon>Psychrobacter</taxon>
    </lineage>
</organism>
<evidence type="ECO:0000259" key="4">
    <source>
        <dbReference type="PROSITE" id="PS51782"/>
    </source>
</evidence>
<dbReference type="InterPro" id="IPR036779">
    <property type="entry name" value="LysM_dom_sf"/>
</dbReference>
<feature type="region of interest" description="Disordered" evidence="2">
    <location>
        <begin position="170"/>
        <end position="199"/>
    </location>
</feature>
<accession>A0ABW1W7Q8</accession>
<comment type="caution">
    <text evidence="5">The sequence shown here is derived from an EMBL/GenBank/DDBJ whole genome shotgun (WGS) entry which is preliminary data.</text>
</comment>
<keyword evidence="6" id="KW-1185">Reference proteome</keyword>
<dbReference type="PROSITE" id="PS51782">
    <property type="entry name" value="LYSM"/>
    <property type="match status" value="1"/>
</dbReference>
<dbReference type="Gene3D" id="3.10.350.10">
    <property type="entry name" value="LysM domain"/>
    <property type="match status" value="1"/>
</dbReference>